<gene>
    <name evidence="1" type="ORF">QR680_000564</name>
</gene>
<dbReference type="EMBL" id="JAUCMV010000005">
    <property type="protein sequence ID" value="KAK0394099.1"/>
    <property type="molecule type" value="Genomic_DNA"/>
</dbReference>
<evidence type="ECO:0000313" key="1">
    <source>
        <dbReference type="EMBL" id="KAK0394099.1"/>
    </source>
</evidence>
<name>A0AA39LEI2_9BILA</name>
<organism evidence="1 2">
    <name type="scientific">Steinernema hermaphroditum</name>
    <dbReference type="NCBI Taxonomy" id="289476"/>
    <lineage>
        <taxon>Eukaryota</taxon>
        <taxon>Metazoa</taxon>
        <taxon>Ecdysozoa</taxon>
        <taxon>Nematoda</taxon>
        <taxon>Chromadorea</taxon>
        <taxon>Rhabditida</taxon>
        <taxon>Tylenchina</taxon>
        <taxon>Panagrolaimomorpha</taxon>
        <taxon>Strongyloidoidea</taxon>
        <taxon>Steinernematidae</taxon>
        <taxon>Steinernema</taxon>
    </lineage>
</organism>
<keyword evidence="2" id="KW-1185">Reference proteome</keyword>
<sequence>MSSKEMRGGKSQRTSRIVKWTGWNEVFPGAPSLDLSSTGIASRLREKLTPECGASGLQLNGISQLLETQLILNKQLLRKLNSKTKFQNSMSPTFQSKAAKQTGHLTPEYEVSHPNDYLRVTLQICLQTMRKSHSRMWRIRLAARRNRPASAFPT</sequence>
<dbReference type="AlphaFoldDB" id="A0AA39LEI2"/>
<proteinExistence type="predicted"/>
<evidence type="ECO:0000313" key="2">
    <source>
        <dbReference type="Proteomes" id="UP001175271"/>
    </source>
</evidence>
<accession>A0AA39LEI2</accession>
<dbReference type="Proteomes" id="UP001175271">
    <property type="component" value="Unassembled WGS sequence"/>
</dbReference>
<reference evidence="1" key="1">
    <citation type="submission" date="2023-06" db="EMBL/GenBank/DDBJ databases">
        <title>Genomic analysis of the entomopathogenic nematode Steinernema hermaphroditum.</title>
        <authorList>
            <person name="Schwarz E.M."/>
            <person name="Heppert J.K."/>
            <person name="Baniya A."/>
            <person name="Schwartz H.T."/>
            <person name="Tan C.-H."/>
            <person name="Antoshechkin I."/>
            <person name="Sternberg P.W."/>
            <person name="Goodrich-Blair H."/>
            <person name="Dillman A.R."/>
        </authorList>
    </citation>
    <scope>NUCLEOTIDE SEQUENCE</scope>
    <source>
        <strain evidence="1">PS9179</strain>
        <tissue evidence="1">Whole animal</tissue>
    </source>
</reference>
<comment type="caution">
    <text evidence="1">The sequence shown here is derived from an EMBL/GenBank/DDBJ whole genome shotgun (WGS) entry which is preliminary data.</text>
</comment>
<protein>
    <submittedName>
        <fullName evidence="1">Uncharacterized protein</fullName>
    </submittedName>
</protein>